<reference evidence="7" key="1">
    <citation type="submission" date="2021-03" db="EMBL/GenBank/DDBJ databases">
        <authorList>
            <person name="Bekaert M."/>
        </authorList>
    </citation>
    <scope>NUCLEOTIDE SEQUENCE</scope>
</reference>
<protein>
    <submittedName>
        <fullName evidence="7">C1GALT1</fullName>
        <ecNumber evidence="7">2.4.1.122</ecNumber>
    </submittedName>
</protein>
<dbReference type="EC" id="2.4.1.122" evidence="7"/>
<dbReference type="InterPro" id="IPR026050">
    <property type="entry name" value="C1GALT1/C1GALT1_chp1"/>
</dbReference>
<gene>
    <name evidence="7" type="ORF">MEDL_33052</name>
</gene>
<keyword evidence="3" id="KW-0812">Transmembrane</keyword>
<organism evidence="7 8">
    <name type="scientific">Mytilus edulis</name>
    <name type="common">Blue mussel</name>
    <dbReference type="NCBI Taxonomy" id="6550"/>
    <lineage>
        <taxon>Eukaryota</taxon>
        <taxon>Metazoa</taxon>
        <taxon>Spiralia</taxon>
        <taxon>Lophotrochozoa</taxon>
        <taxon>Mollusca</taxon>
        <taxon>Bivalvia</taxon>
        <taxon>Autobranchia</taxon>
        <taxon>Pteriomorphia</taxon>
        <taxon>Mytilida</taxon>
        <taxon>Mytiloidea</taxon>
        <taxon>Mytilidae</taxon>
        <taxon>Mytilinae</taxon>
        <taxon>Mytilus</taxon>
    </lineage>
</organism>
<keyword evidence="8" id="KW-1185">Reference proteome</keyword>
<dbReference type="OrthoDB" id="6098668at2759"/>
<keyword evidence="7" id="KW-0328">Glycosyltransferase</keyword>
<dbReference type="Proteomes" id="UP000683360">
    <property type="component" value="Unassembled WGS sequence"/>
</dbReference>
<evidence type="ECO:0000256" key="1">
    <source>
        <dbReference type="ARBA" id="ARBA00004606"/>
    </source>
</evidence>
<keyword evidence="5" id="KW-1133">Transmembrane helix</keyword>
<dbReference type="GO" id="GO:0016263">
    <property type="term" value="F:glycoprotein-N-acetylgalactosamine 3-beta-galactosyltransferase activity"/>
    <property type="evidence" value="ECO:0007669"/>
    <property type="project" value="UniProtKB-EC"/>
</dbReference>
<accession>A0A8S3SCR3</accession>
<evidence type="ECO:0000256" key="6">
    <source>
        <dbReference type="ARBA" id="ARBA00023136"/>
    </source>
</evidence>
<evidence type="ECO:0000313" key="8">
    <source>
        <dbReference type="Proteomes" id="UP000683360"/>
    </source>
</evidence>
<evidence type="ECO:0000256" key="5">
    <source>
        <dbReference type="ARBA" id="ARBA00022989"/>
    </source>
</evidence>
<comment type="caution">
    <text evidence="7">The sequence shown here is derived from an EMBL/GenBank/DDBJ whole genome shotgun (WGS) entry which is preliminary data.</text>
</comment>
<name>A0A8S3SCR3_MYTED</name>
<evidence type="ECO:0000256" key="2">
    <source>
        <dbReference type="ARBA" id="ARBA00006462"/>
    </source>
</evidence>
<dbReference type="EMBL" id="CAJPWZ010001631">
    <property type="protein sequence ID" value="CAG2219505.1"/>
    <property type="molecule type" value="Genomic_DNA"/>
</dbReference>
<comment type="similarity">
    <text evidence="2">Belongs to the glycosyltransferase 31 family. Beta3-Gal-T subfamily.</text>
</comment>
<keyword evidence="4" id="KW-0735">Signal-anchor</keyword>
<keyword evidence="7" id="KW-0808">Transferase</keyword>
<dbReference type="Gene3D" id="3.90.550.50">
    <property type="match status" value="1"/>
</dbReference>
<proteinExistence type="inferred from homology"/>
<dbReference type="PANTHER" id="PTHR23033:SF14">
    <property type="entry name" value="GLYCOPROTEIN-N-ACETYLGALACTOSAMINE 3-BETA-GALACTOSYLTRANSFERASE 1-RELATED"/>
    <property type="match status" value="1"/>
</dbReference>
<dbReference type="GO" id="GO:0016020">
    <property type="term" value="C:membrane"/>
    <property type="evidence" value="ECO:0007669"/>
    <property type="project" value="UniProtKB-SubCell"/>
</dbReference>
<sequence length="308" mass="35323">MSNQEKLDKLRTDDWNDDIQELVANIPTFPSCKNTMYNKRKKNLLVLPKTLDQIIIDGIWTRTTKGDPFLLTDDNTEGRMLIFSTQKNISHLSAADIIYGDDKMTEEGIMLRESISISCYIITNNCMNGGIAVNKTWSKRCNHVRYLVNNGAKTCGLPVLYLKNKERRSQYQEAISKIYDTYGNESDWTLIATDDNYVIIENVRYLLNKTSSGIPVMFGYNKDFRVSLPQYKHDSSVMVLSKSAMAKYRHLNNKFVCRTKKTVNLYNLLCMKRIGISYNSEGSKLFNIIPIELSHYASSSTIKVSHTK</sequence>
<comment type="subcellular location">
    <subcellularLocation>
        <location evidence="1">Membrane</location>
        <topology evidence="1">Single-pass type II membrane protein</topology>
    </subcellularLocation>
</comment>
<dbReference type="AlphaFoldDB" id="A0A8S3SCR3"/>
<evidence type="ECO:0000256" key="4">
    <source>
        <dbReference type="ARBA" id="ARBA00022968"/>
    </source>
</evidence>
<evidence type="ECO:0000313" key="7">
    <source>
        <dbReference type="EMBL" id="CAG2219505.1"/>
    </source>
</evidence>
<evidence type="ECO:0000256" key="3">
    <source>
        <dbReference type="ARBA" id="ARBA00022692"/>
    </source>
</evidence>
<keyword evidence="6" id="KW-0472">Membrane</keyword>
<dbReference type="PANTHER" id="PTHR23033">
    <property type="entry name" value="BETA1,3-GALACTOSYLTRANSFERASE"/>
    <property type="match status" value="1"/>
</dbReference>